<dbReference type="EMBL" id="AP027732">
    <property type="protein sequence ID" value="BDZ48209.1"/>
    <property type="molecule type" value="Genomic_DNA"/>
</dbReference>
<evidence type="ECO:0000313" key="8">
    <source>
        <dbReference type="EMBL" id="BDZ48209.1"/>
    </source>
</evidence>
<proteinExistence type="inferred from homology"/>
<keyword evidence="3" id="KW-0547">Nucleotide-binding</keyword>
<keyword evidence="5" id="KW-0067">ATP-binding</keyword>
<dbReference type="Pfam" id="PF01636">
    <property type="entry name" value="APH"/>
    <property type="match status" value="1"/>
</dbReference>
<accession>A0ABM8GIJ9</accession>
<keyword evidence="4" id="KW-0418">Kinase</keyword>
<feature type="domain" description="Aminoglycoside phosphotransferase" evidence="7">
    <location>
        <begin position="41"/>
        <end position="242"/>
    </location>
</feature>
<evidence type="ECO:0000256" key="2">
    <source>
        <dbReference type="ARBA" id="ARBA00022679"/>
    </source>
</evidence>
<evidence type="ECO:0000256" key="4">
    <source>
        <dbReference type="ARBA" id="ARBA00022777"/>
    </source>
</evidence>
<evidence type="ECO:0000256" key="1">
    <source>
        <dbReference type="ARBA" id="ARBA00006219"/>
    </source>
</evidence>
<dbReference type="SUPFAM" id="SSF56112">
    <property type="entry name" value="Protein kinase-like (PK-like)"/>
    <property type="match status" value="1"/>
</dbReference>
<gene>
    <name evidence="8" type="ORF">GCM10025867_04500</name>
</gene>
<dbReference type="Proteomes" id="UP001321486">
    <property type="component" value="Chromosome"/>
</dbReference>
<organism evidence="8 9">
    <name type="scientific">Frondihabitans sucicola</name>
    <dbReference type="NCBI Taxonomy" id="1268041"/>
    <lineage>
        <taxon>Bacteria</taxon>
        <taxon>Bacillati</taxon>
        <taxon>Actinomycetota</taxon>
        <taxon>Actinomycetes</taxon>
        <taxon>Micrococcales</taxon>
        <taxon>Microbacteriaceae</taxon>
        <taxon>Frondihabitans</taxon>
    </lineage>
</organism>
<dbReference type="RefSeq" id="WP_286345226.1">
    <property type="nucleotide sequence ID" value="NZ_AP027732.1"/>
</dbReference>
<comment type="similarity">
    <text evidence="1">Belongs to the aminoglycoside phosphotransferase family.</text>
</comment>
<evidence type="ECO:0000256" key="5">
    <source>
        <dbReference type="ARBA" id="ARBA00022840"/>
    </source>
</evidence>
<dbReference type="PIRSF" id="PIRSF000706">
    <property type="entry name" value="Kanamycin_kin"/>
    <property type="match status" value="1"/>
</dbReference>
<keyword evidence="6" id="KW-0046">Antibiotic resistance</keyword>
<name>A0ABM8GIJ9_9MICO</name>
<evidence type="ECO:0000313" key="9">
    <source>
        <dbReference type="Proteomes" id="UP001321486"/>
    </source>
</evidence>
<dbReference type="InterPro" id="IPR002575">
    <property type="entry name" value="Aminoglycoside_PTrfase"/>
</dbReference>
<evidence type="ECO:0000256" key="3">
    <source>
        <dbReference type="ARBA" id="ARBA00022741"/>
    </source>
</evidence>
<keyword evidence="9" id="KW-1185">Reference proteome</keyword>
<dbReference type="CDD" id="cd05150">
    <property type="entry name" value="APH"/>
    <property type="match status" value="1"/>
</dbReference>
<dbReference type="InterPro" id="IPR024165">
    <property type="entry name" value="Kan/Strep_kinase"/>
</dbReference>
<protein>
    <submittedName>
        <fullName evidence="8">Phosphotransferase</fullName>
    </submittedName>
</protein>
<evidence type="ECO:0000259" key="7">
    <source>
        <dbReference type="Pfam" id="PF01636"/>
    </source>
</evidence>
<dbReference type="InterPro" id="IPR011009">
    <property type="entry name" value="Kinase-like_dom_sf"/>
</dbReference>
<evidence type="ECO:0000256" key="6">
    <source>
        <dbReference type="ARBA" id="ARBA00023251"/>
    </source>
</evidence>
<dbReference type="Gene3D" id="3.30.200.20">
    <property type="entry name" value="Phosphorylase Kinase, domain 1"/>
    <property type="match status" value="1"/>
</dbReference>
<dbReference type="Gene3D" id="3.90.1200.10">
    <property type="match status" value="1"/>
</dbReference>
<keyword evidence="2" id="KW-0808">Transferase</keyword>
<sequence>METVQIPDEDDVIPVPAAVTAIAAGDAIRPVWLNELGGITFELGEGDVRRFAKWAPPDVELDLTGEAERLRWAAAYSPVPRVLAEGADAEGRWLVTAGLPGRSAVARRWRSSPRLAVQAAGSGLRRLHEALPVDECPFDWSVASRKARSSRWSSTPDPALGPEPPIDRLVVCHGDPCVPNTLLLDDGTWSGHVDFDALGVADRWADLAVASMSLGWNYGDGWEGVFFEAYGIAPDPARIAFYRRLWDAT</sequence>
<reference evidence="9" key="1">
    <citation type="journal article" date="2019" name="Int. J. Syst. Evol. Microbiol.">
        <title>The Global Catalogue of Microorganisms (GCM) 10K type strain sequencing project: providing services to taxonomists for standard genome sequencing and annotation.</title>
        <authorList>
            <consortium name="The Broad Institute Genomics Platform"/>
            <consortium name="The Broad Institute Genome Sequencing Center for Infectious Disease"/>
            <person name="Wu L."/>
            <person name="Ma J."/>
        </authorList>
    </citation>
    <scope>NUCLEOTIDE SEQUENCE [LARGE SCALE GENOMIC DNA]</scope>
    <source>
        <strain evidence="9">NBRC 108728</strain>
    </source>
</reference>